<sequence>MKTACVGSPSAPGIRAGVQCEDDAGPKWLGTCRLGAVGEPECATEMTKPDHRTRLSADGYCGALPRPVPCRQQCVPSQSQGGTVCGSLPRGRAVPENAQSLGHDQTIGNVEGVCPHDLCGSCRAG</sequence>
<keyword evidence="2" id="KW-1185">Reference proteome</keyword>
<organism evidence="1 2">
    <name type="scientific">Molossus molossus</name>
    <name type="common">Pallas' mastiff bat</name>
    <name type="synonym">Vespertilio molossus</name>
    <dbReference type="NCBI Taxonomy" id="27622"/>
    <lineage>
        <taxon>Eukaryota</taxon>
        <taxon>Metazoa</taxon>
        <taxon>Chordata</taxon>
        <taxon>Craniata</taxon>
        <taxon>Vertebrata</taxon>
        <taxon>Euteleostomi</taxon>
        <taxon>Mammalia</taxon>
        <taxon>Eutheria</taxon>
        <taxon>Laurasiatheria</taxon>
        <taxon>Chiroptera</taxon>
        <taxon>Yangochiroptera</taxon>
        <taxon>Molossidae</taxon>
        <taxon>Molossus</taxon>
    </lineage>
</organism>
<evidence type="ECO:0000313" key="2">
    <source>
        <dbReference type="Proteomes" id="UP000550707"/>
    </source>
</evidence>
<dbReference type="InParanoid" id="A0A7J8GQJ8"/>
<evidence type="ECO:0000313" key="1">
    <source>
        <dbReference type="EMBL" id="KAF6462178.1"/>
    </source>
</evidence>
<dbReference type="Proteomes" id="UP000550707">
    <property type="component" value="Unassembled WGS sequence"/>
</dbReference>
<dbReference type="AlphaFoldDB" id="A0A7J8GQJ8"/>
<proteinExistence type="predicted"/>
<reference evidence="1 2" key="1">
    <citation type="journal article" date="2020" name="Nature">
        <title>Six reference-quality genomes reveal evolution of bat adaptations.</title>
        <authorList>
            <person name="Jebb D."/>
            <person name="Huang Z."/>
            <person name="Pippel M."/>
            <person name="Hughes G.M."/>
            <person name="Lavrichenko K."/>
            <person name="Devanna P."/>
            <person name="Winkler S."/>
            <person name="Jermiin L.S."/>
            <person name="Skirmuntt E.C."/>
            <person name="Katzourakis A."/>
            <person name="Burkitt-Gray L."/>
            <person name="Ray D.A."/>
            <person name="Sullivan K.A.M."/>
            <person name="Roscito J.G."/>
            <person name="Kirilenko B.M."/>
            <person name="Davalos L.M."/>
            <person name="Corthals A.P."/>
            <person name="Power M.L."/>
            <person name="Jones G."/>
            <person name="Ransome R.D."/>
            <person name="Dechmann D.K.N."/>
            <person name="Locatelli A.G."/>
            <person name="Puechmaille S.J."/>
            <person name="Fedrigo O."/>
            <person name="Jarvis E.D."/>
            <person name="Hiller M."/>
            <person name="Vernes S.C."/>
            <person name="Myers E.W."/>
            <person name="Teeling E.C."/>
        </authorList>
    </citation>
    <scope>NUCLEOTIDE SEQUENCE [LARGE SCALE GENOMIC DNA]</scope>
    <source>
        <strain evidence="1">MMolMol1</strain>
        <tissue evidence="1">Muscle</tissue>
    </source>
</reference>
<gene>
    <name evidence="1" type="ORF">HJG59_011239</name>
</gene>
<protein>
    <submittedName>
        <fullName evidence="1">Uncharacterized protein</fullName>
    </submittedName>
</protein>
<accession>A0A7J8GQJ8</accession>
<dbReference type="EMBL" id="JACASF010000008">
    <property type="protein sequence ID" value="KAF6462178.1"/>
    <property type="molecule type" value="Genomic_DNA"/>
</dbReference>
<name>A0A7J8GQJ8_MOLMO</name>
<comment type="caution">
    <text evidence="1">The sequence shown here is derived from an EMBL/GenBank/DDBJ whole genome shotgun (WGS) entry which is preliminary data.</text>
</comment>